<gene>
    <name evidence="7" type="ORF">NEOLI_002561</name>
</gene>
<dbReference type="Pfam" id="PF04117">
    <property type="entry name" value="Mpv17_PMP22"/>
    <property type="match status" value="1"/>
</dbReference>
<sequence length="249" mass="28198">MATQGLLRFLQRRTILFIPLLHTALLIIMISFIGRIASNYTFFYERRPILTLAVTNAVLGGISDTLAQTFTAIRHRRLKAGQRDKTIFLELDEKIPYSQKGLLPESRTLPPPFEFDRLVRFMSFGMFNAPILYNWFGFLDRTFPVPQGTLSGGFGKVLMRVGVDQCIFAPIGLCVFFTFMGLSEGHGISGVKRKLNDGYSRALGSNFVVWPAVQFINFKVMPLRFQIPFVSTVGIFWTMYLSLTNASDV</sequence>
<dbReference type="GO" id="GO:0005739">
    <property type="term" value="C:mitochondrion"/>
    <property type="evidence" value="ECO:0007669"/>
    <property type="project" value="TreeGrafter"/>
</dbReference>
<dbReference type="OrthoDB" id="10267969at2759"/>
<evidence type="ECO:0000313" key="7">
    <source>
        <dbReference type="EMBL" id="OLL24563.1"/>
    </source>
</evidence>
<proteinExistence type="inferred from homology"/>
<keyword evidence="8" id="KW-1185">Reference proteome</keyword>
<protein>
    <submittedName>
        <fullName evidence="7">Protein sym1</fullName>
    </submittedName>
</protein>
<evidence type="ECO:0000256" key="1">
    <source>
        <dbReference type="ARBA" id="ARBA00004141"/>
    </source>
</evidence>
<keyword evidence="3 6" id="KW-0812">Transmembrane</keyword>
<comment type="similarity">
    <text evidence="2 6">Belongs to the peroxisomal membrane protein PXMP2/4 family.</text>
</comment>
<evidence type="ECO:0000256" key="2">
    <source>
        <dbReference type="ARBA" id="ARBA00006824"/>
    </source>
</evidence>
<dbReference type="InterPro" id="IPR007248">
    <property type="entry name" value="Mpv17_PMP22"/>
</dbReference>
<feature type="transmembrane region" description="Helical" evidence="6">
    <location>
        <begin position="223"/>
        <end position="243"/>
    </location>
</feature>
<accession>A0A1U7LPQ0</accession>
<reference evidence="7 8" key="1">
    <citation type="submission" date="2016-04" db="EMBL/GenBank/DDBJ databases">
        <title>Evolutionary innovation and constraint leading to complex multicellularity in the Ascomycota.</title>
        <authorList>
            <person name="Cisse O."/>
            <person name="Nguyen A."/>
            <person name="Hewitt D.A."/>
            <person name="Jedd G."/>
            <person name="Stajich J.E."/>
        </authorList>
    </citation>
    <scope>NUCLEOTIDE SEQUENCE [LARGE SCALE GENOMIC DNA]</scope>
    <source>
        <strain evidence="7 8">DAH-3</strain>
    </source>
</reference>
<evidence type="ECO:0000256" key="3">
    <source>
        <dbReference type="ARBA" id="ARBA00022692"/>
    </source>
</evidence>
<comment type="caution">
    <text evidence="7">The sequence shown here is derived from an EMBL/GenBank/DDBJ whole genome shotgun (WGS) entry which is preliminary data.</text>
</comment>
<evidence type="ECO:0000256" key="5">
    <source>
        <dbReference type="ARBA" id="ARBA00023136"/>
    </source>
</evidence>
<evidence type="ECO:0000256" key="6">
    <source>
        <dbReference type="RuleBase" id="RU363053"/>
    </source>
</evidence>
<organism evidence="7 8">
    <name type="scientific">Neolecta irregularis (strain DAH-3)</name>
    <dbReference type="NCBI Taxonomy" id="1198029"/>
    <lineage>
        <taxon>Eukaryota</taxon>
        <taxon>Fungi</taxon>
        <taxon>Dikarya</taxon>
        <taxon>Ascomycota</taxon>
        <taxon>Taphrinomycotina</taxon>
        <taxon>Neolectales</taxon>
        <taxon>Neolectaceae</taxon>
        <taxon>Neolecta</taxon>
    </lineage>
</organism>
<dbReference type="EMBL" id="LXFE01000733">
    <property type="protein sequence ID" value="OLL24563.1"/>
    <property type="molecule type" value="Genomic_DNA"/>
</dbReference>
<evidence type="ECO:0000313" key="8">
    <source>
        <dbReference type="Proteomes" id="UP000186594"/>
    </source>
</evidence>
<dbReference type="OMA" id="FRVMPIQ"/>
<keyword evidence="5 6" id="KW-0472">Membrane</keyword>
<dbReference type="PANTHER" id="PTHR11266">
    <property type="entry name" value="PEROXISOMAL MEMBRANE PROTEIN 2, PXMP2 MPV17"/>
    <property type="match status" value="1"/>
</dbReference>
<feature type="transmembrane region" description="Helical" evidence="6">
    <location>
        <begin position="157"/>
        <end position="179"/>
    </location>
</feature>
<dbReference type="Proteomes" id="UP000186594">
    <property type="component" value="Unassembled WGS sequence"/>
</dbReference>
<dbReference type="AlphaFoldDB" id="A0A1U7LPQ0"/>
<dbReference type="PANTHER" id="PTHR11266:SF50">
    <property type="entry name" value="VACUOLAR MEMBRANE PROTEIN YOR292C"/>
    <property type="match status" value="1"/>
</dbReference>
<dbReference type="STRING" id="1198029.A0A1U7LPQ0"/>
<evidence type="ECO:0000256" key="4">
    <source>
        <dbReference type="ARBA" id="ARBA00022989"/>
    </source>
</evidence>
<comment type="subcellular location">
    <subcellularLocation>
        <location evidence="1">Membrane</location>
        <topology evidence="1">Multi-pass membrane protein</topology>
    </subcellularLocation>
</comment>
<name>A0A1U7LPQ0_NEOID</name>
<keyword evidence="4 6" id="KW-1133">Transmembrane helix</keyword>
<dbReference type="GO" id="GO:0016020">
    <property type="term" value="C:membrane"/>
    <property type="evidence" value="ECO:0007669"/>
    <property type="project" value="UniProtKB-SubCell"/>
</dbReference>
<feature type="transmembrane region" description="Helical" evidence="6">
    <location>
        <begin position="15"/>
        <end position="37"/>
    </location>
</feature>